<name>A0A060T104_BLAAD</name>
<proteinExistence type="predicted"/>
<organism evidence="1">
    <name type="scientific">Blastobotrys adeninivorans</name>
    <name type="common">Yeast</name>
    <name type="synonym">Arxula adeninivorans</name>
    <dbReference type="NCBI Taxonomy" id="409370"/>
    <lineage>
        <taxon>Eukaryota</taxon>
        <taxon>Fungi</taxon>
        <taxon>Dikarya</taxon>
        <taxon>Ascomycota</taxon>
        <taxon>Saccharomycotina</taxon>
        <taxon>Dipodascomycetes</taxon>
        <taxon>Dipodascales</taxon>
        <taxon>Trichomonascaceae</taxon>
        <taxon>Blastobotrys</taxon>
    </lineage>
</organism>
<dbReference type="AlphaFoldDB" id="A0A060T104"/>
<protein>
    <submittedName>
        <fullName evidence="1">ARAD1C16742p</fullName>
    </submittedName>
</protein>
<evidence type="ECO:0000313" key="1">
    <source>
        <dbReference type="EMBL" id="CDP34623.1"/>
    </source>
</evidence>
<reference evidence="1" key="2">
    <citation type="submission" date="2014-06" db="EMBL/GenBank/DDBJ databases">
        <title>The complete genome of Blastobotrys (Arxula) adeninivorans LS3 - a yeast of biotechnological interest.</title>
        <authorList>
            <person name="Kunze G."/>
            <person name="Gaillardin C."/>
            <person name="Czernicka M."/>
            <person name="Durrens P."/>
            <person name="Martin T."/>
            <person name="Boer E."/>
            <person name="Gabaldon T."/>
            <person name="Cruz J."/>
            <person name="Talla E."/>
            <person name="Marck C."/>
            <person name="Goffeau A."/>
            <person name="Barbe V."/>
            <person name="Baret P."/>
            <person name="Baronian K."/>
            <person name="Beier S."/>
            <person name="Bleykasten C."/>
            <person name="Bode R."/>
            <person name="Casaregola S."/>
            <person name="Despons L."/>
            <person name="Fairhead C."/>
            <person name="Giersberg M."/>
            <person name="Gierski P."/>
            <person name="Hahnel U."/>
            <person name="Hartmann A."/>
            <person name="Jankowska D."/>
            <person name="Jubin C."/>
            <person name="Jung P."/>
            <person name="Lafontaine I."/>
            <person name="Leh-Louis V."/>
            <person name="Lemaire M."/>
            <person name="Marcet-Houben M."/>
            <person name="Mascher M."/>
            <person name="Morel G."/>
            <person name="Richard G.-F."/>
            <person name="Riechen J."/>
            <person name="Sacerdot C."/>
            <person name="Sarkar A."/>
            <person name="Savel G."/>
            <person name="Schacherer J."/>
            <person name="Sherman D."/>
            <person name="Straub M.-L."/>
            <person name="Stein N."/>
            <person name="Thierry A."/>
            <person name="Trautwein-Schult A."/>
            <person name="Westhof E."/>
            <person name="Worch S."/>
            <person name="Dujon B."/>
            <person name="Souciet J.-L."/>
            <person name="Wincker P."/>
            <person name="Scholz U."/>
            <person name="Neuveglise N."/>
        </authorList>
    </citation>
    <scope>NUCLEOTIDE SEQUENCE</scope>
    <source>
        <strain evidence="1">LS3</strain>
    </source>
</reference>
<reference evidence="1" key="1">
    <citation type="submission" date="2014-02" db="EMBL/GenBank/DDBJ databases">
        <authorList>
            <person name="Genoscope - CEA"/>
        </authorList>
    </citation>
    <scope>NUCLEOTIDE SEQUENCE</scope>
    <source>
        <strain evidence="1">LS3</strain>
    </source>
</reference>
<sequence>MALCTASTMHAVSWEIGTALHLLVRWPVQRNMHLCICIWCASNPLLVLFVVCDDELTGNCWQWVKFAKFRPNGELLWWLFGHHNVAPQDVKDNPEMLVNYDQTIRVITKRKKNNKTPSPLVRLLHCKKSSINP</sequence>
<gene>
    <name evidence="1" type="ORF">GNLVRS02_ARAD1C16742g</name>
</gene>
<dbReference type="EMBL" id="HG937693">
    <property type="protein sequence ID" value="CDP34623.1"/>
    <property type="molecule type" value="Genomic_DNA"/>
</dbReference>
<accession>A0A060T104</accession>